<dbReference type="EMBL" id="JAENQP010000007">
    <property type="protein sequence ID" value="MBO3359563.1"/>
    <property type="molecule type" value="Genomic_DNA"/>
</dbReference>
<proteinExistence type="predicted"/>
<dbReference type="RefSeq" id="WP_208341040.1">
    <property type="nucleotide sequence ID" value="NZ_JAENQO010000007.1"/>
</dbReference>
<reference evidence="1" key="1">
    <citation type="submission" date="2020-12" db="EMBL/GenBank/DDBJ databases">
        <title>Comparative genomics of Clostridium perfringens reveals patterns of host-associated phylogenetic clades and virulence factors.</title>
        <authorList>
            <person name="Smith A.H."/>
            <person name="Geier R."/>
        </authorList>
    </citation>
    <scope>NUCLEOTIDE SEQUENCE</scope>
    <source>
        <strain evidence="1">CHD30677R</strain>
    </source>
</reference>
<dbReference type="AlphaFoldDB" id="A0AAW4J4F0"/>
<gene>
    <name evidence="1" type="ORF">JJB47_12345</name>
</gene>
<evidence type="ECO:0000313" key="2">
    <source>
        <dbReference type="Proteomes" id="UP000668068"/>
    </source>
</evidence>
<protein>
    <submittedName>
        <fullName evidence="1">Uncharacterized protein</fullName>
    </submittedName>
</protein>
<evidence type="ECO:0000313" key="1">
    <source>
        <dbReference type="EMBL" id="MBO3359563.1"/>
    </source>
</evidence>
<dbReference type="Proteomes" id="UP000668068">
    <property type="component" value="Unassembled WGS sequence"/>
</dbReference>
<organism evidence="1 2">
    <name type="scientific">Clostridium perfringens</name>
    <dbReference type="NCBI Taxonomy" id="1502"/>
    <lineage>
        <taxon>Bacteria</taxon>
        <taxon>Bacillati</taxon>
        <taxon>Bacillota</taxon>
        <taxon>Clostridia</taxon>
        <taxon>Eubacteriales</taxon>
        <taxon>Clostridiaceae</taxon>
        <taxon>Clostridium</taxon>
    </lineage>
</organism>
<accession>A0AAW4J4F0</accession>
<name>A0AAW4J4F0_CLOPF</name>
<comment type="caution">
    <text evidence="1">The sequence shown here is derived from an EMBL/GenBank/DDBJ whole genome shotgun (WGS) entry which is preliminary data.</text>
</comment>
<sequence>MIYMLNTTFLDENEIQEITDNIKGDYIFADDLILSLNHFEDSQELTDFLKIAYEMNEYGVDKNNTVQIKDIVEYMKTLDNKYFTKLYNEIKITLARSPYDILENNIKILAKAFLIKKLYNEIEKS</sequence>